<dbReference type="Gene3D" id="3.40.50.300">
    <property type="entry name" value="P-loop containing nucleotide triphosphate hydrolases"/>
    <property type="match status" value="1"/>
</dbReference>
<feature type="domain" description="ABC transporter" evidence="5">
    <location>
        <begin position="2"/>
        <end position="231"/>
    </location>
</feature>
<keyword evidence="3" id="KW-0547">Nucleotide-binding</keyword>
<evidence type="ECO:0000313" key="7">
    <source>
        <dbReference type="Proteomes" id="UP000647836"/>
    </source>
</evidence>
<protein>
    <submittedName>
        <fullName evidence="6">ABC transporter ATP-binding protein</fullName>
    </submittedName>
</protein>
<dbReference type="InterPro" id="IPR003593">
    <property type="entry name" value="AAA+_ATPase"/>
</dbReference>
<dbReference type="InterPro" id="IPR027417">
    <property type="entry name" value="P-loop_NTPase"/>
</dbReference>
<dbReference type="InterPro" id="IPR003439">
    <property type="entry name" value="ABC_transporter-like_ATP-bd"/>
</dbReference>
<comment type="similarity">
    <text evidence="1">Belongs to the ABC transporter superfamily.</text>
</comment>
<organism evidence="6 7">
    <name type="scientific">Nostoc cf. edaphicum LEGE 07299</name>
    <dbReference type="NCBI Taxonomy" id="2777974"/>
    <lineage>
        <taxon>Bacteria</taxon>
        <taxon>Bacillati</taxon>
        <taxon>Cyanobacteriota</taxon>
        <taxon>Cyanophyceae</taxon>
        <taxon>Nostocales</taxon>
        <taxon>Nostocaceae</taxon>
        <taxon>Nostoc</taxon>
    </lineage>
</organism>
<name>A0ABR9U1F5_9NOSO</name>
<dbReference type="SMART" id="SM00382">
    <property type="entry name" value="AAA"/>
    <property type="match status" value="1"/>
</dbReference>
<evidence type="ECO:0000256" key="2">
    <source>
        <dbReference type="ARBA" id="ARBA00022448"/>
    </source>
</evidence>
<dbReference type="GO" id="GO:0005524">
    <property type="term" value="F:ATP binding"/>
    <property type="evidence" value="ECO:0007669"/>
    <property type="project" value="UniProtKB-KW"/>
</dbReference>
<comment type="caution">
    <text evidence="6">The sequence shown here is derived from an EMBL/GenBank/DDBJ whole genome shotgun (WGS) entry which is preliminary data.</text>
</comment>
<dbReference type="SUPFAM" id="SSF52540">
    <property type="entry name" value="P-loop containing nucleoside triphosphate hydrolases"/>
    <property type="match status" value="1"/>
</dbReference>
<dbReference type="PANTHER" id="PTHR43335">
    <property type="entry name" value="ABC TRANSPORTER, ATP-BINDING PROTEIN"/>
    <property type="match status" value="1"/>
</dbReference>
<evidence type="ECO:0000256" key="3">
    <source>
        <dbReference type="ARBA" id="ARBA00022741"/>
    </source>
</evidence>
<accession>A0ABR9U1F5</accession>
<dbReference type="PANTHER" id="PTHR43335:SF4">
    <property type="entry name" value="ABC TRANSPORTER, ATP-BINDING PROTEIN"/>
    <property type="match status" value="1"/>
</dbReference>
<evidence type="ECO:0000256" key="1">
    <source>
        <dbReference type="ARBA" id="ARBA00005417"/>
    </source>
</evidence>
<dbReference type="Proteomes" id="UP000647836">
    <property type="component" value="Unassembled WGS sequence"/>
</dbReference>
<keyword evidence="4 6" id="KW-0067">ATP-binding</keyword>
<dbReference type="Pfam" id="PF00005">
    <property type="entry name" value="ABC_tran"/>
    <property type="match status" value="1"/>
</dbReference>
<reference evidence="6 7" key="1">
    <citation type="submission" date="2020-10" db="EMBL/GenBank/DDBJ databases">
        <authorList>
            <person name="Castelo-Branco R."/>
            <person name="Eusebio N."/>
            <person name="Adriana R."/>
            <person name="Vieira A."/>
            <person name="Brugerolle De Fraissinette N."/>
            <person name="Rezende De Castro R."/>
            <person name="Schneider M.P."/>
            <person name="Vasconcelos V."/>
            <person name="Leao P.N."/>
        </authorList>
    </citation>
    <scope>NUCLEOTIDE SEQUENCE [LARGE SCALE GENOMIC DNA]</scope>
    <source>
        <strain evidence="6 7">LEGE 07299</strain>
    </source>
</reference>
<gene>
    <name evidence="6" type="ORF">IQ229_12340</name>
</gene>
<keyword evidence="7" id="KW-1185">Reference proteome</keyword>
<evidence type="ECO:0000259" key="5">
    <source>
        <dbReference type="PROSITE" id="PS50893"/>
    </source>
</evidence>
<evidence type="ECO:0000256" key="4">
    <source>
        <dbReference type="ARBA" id="ARBA00022840"/>
    </source>
</evidence>
<sequence length="333" mass="36028">MIEVEHLSKIYGSTPAITDVTFSVEPGEILGLLGPNGAGKTTTMRILAGYLPATNGNARIAGYDVHENSLAVRQRIGYLPETPPLYPDMTVEGFLHFVARIKGVSAGDRPNKVTAAIERCNLEDKRRVIIRKLSKGYRQRVGIAQAIVHDPPAIILDEPTVGLDPRQIIEVRNLIKSLAGTHTIILSTHILPEVSMTCSRVAIINRGKVVATNTPENLMTQLTGGSGYELEIEGEAALAKQVLQKVAGVSLIESIPTAGGHQPQENRAYLRVISQPGKEPGKDIATTLVRAGFGLHELRRVNATLEDVFLQLTTEEKNFDPDVDLAADKEGVA</sequence>
<dbReference type="RefSeq" id="WP_194044063.1">
    <property type="nucleotide sequence ID" value="NZ_JADEXF010000351.1"/>
</dbReference>
<evidence type="ECO:0000313" key="6">
    <source>
        <dbReference type="EMBL" id="MBE9105705.1"/>
    </source>
</evidence>
<proteinExistence type="inferred from homology"/>
<keyword evidence="2" id="KW-0813">Transport</keyword>
<dbReference type="EMBL" id="JADEXF010000351">
    <property type="protein sequence ID" value="MBE9105705.1"/>
    <property type="molecule type" value="Genomic_DNA"/>
</dbReference>
<dbReference type="PROSITE" id="PS50893">
    <property type="entry name" value="ABC_TRANSPORTER_2"/>
    <property type="match status" value="1"/>
</dbReference>